<dbReference type="GO" id="GO:0003677">
    <property type="term" value="F:DNA binding"/>
    <property type="evidence" value="ECO:0007669"/>
    <property type="project" value="UniProtKB-KW"/>
</dbReference>
<dbReference type="Gene3D" id="1.25.40.20">
    <property type="entry name" value="Ankyrin repeat-containing domain"/>
    <property type="match status" value="1"/>
</dbReference>
<evidence type="ECO:0000256" key="7">
    <source>
        <dbReference type="ARBA" id="ARBA00023125"/>
    </source>
</evidence>
<gene>
    <name evidence="14" type="ORF">TanjilG_07148</name>
</gene>
<dbReference type="EMBL" id="CM007371">
    <property type="protein sequence ID" value="OIW01853.1"/>
    <property type="molecule type" value="Genomic_DNA"/>
</dbReference>
<dbReference type="FunFam" id="4.10.1100.10:FF:000001">
    <property type="entry name" value="Squamosa promoter-binding-like protein 14"/>
    <property type="match status" value="1"/>
</dbReference>
<keyword evidence="4 11" id="KW-0863">Zinc-finger</keyword>
<evidence type="ECO:0000256" key="3">
    <source>
        <dbReference type="ARBA" id="ARBA00022723"/>
    </source>
</evidence>
<evidence type="ECO:0000256" key="5">
    <source>
        <dbReference type="ARBA" id="ARBA00022833"/>
    </source>
</evidence>
<keyword evidence="8" id="KW-0804">Transcription</keyword>
<feature type="domain" description="SBP-type" evidence="13">
    <location>
        <begin position="124"/>
        <end position="201"/>
    </location>
</feature>
<feature type="compositionally biased region" description="Low complexity" evidence="12">
    <location>
        <begin position="317"/>
        <end position="328"/>
    </location>
</feature>
<keyword evidence="7" id="KW-0238">DNA-binding</keyword>
<feature type="region of interest" description="Disordered" evidence="12">
    <location>
        <begin position="475"/>
        <end position="504"/>
    </location>
</feature>
<dbReference type="KEGG" id="lang:109360589"/>
<keyword evidence="9" id="KW-0539">Nucleus</keyword>
<comment type="subcellular location">
    <subcellularLocation>
        <location evidence="2">Cell membrane</location>
        <topology evidence="2">Peripheral membrane protein</topology>
        <orientation evidence="2">Cytoplasmic side</orientation>
    </subcellularLocation>
    <subcellularLocation>
        <location evidence="1">Nucleus</location>
    </subcellularLocation>
</comment>
<feature type="region of interest" description="Disordered" evidence="12">
    <location>
        <begin position="316"/>
        <end position="373"/>
    </location>
</feature>
<evidence type="ECO:0000256" key="9">
    <source>
        <dbReference type="ARBA" id="ARBA00023242"/>
    </source>
</evidence>
<feature type="compositionally biased region" description="Basic residues" evidence="12">
    <location>
        <begin position="191"/>
        <end position="200"/>
    </location>
</feature>
<evidence type="ECO:0000259" key="13">
    <source>
        <dbReference type="PROSITE" id="PS51141"/>
    </source>
</evidence>
<dbReference type="Proteomes" id="UP000188354">
    <property type="component" value="Chromosome LG11"/>
</dbReference>
<dbReference type="InterPro" id="IPR004333">
    <property type="entry name" value="SBP_dom"/>
</dbReference>
<feature type="compositionally biased region" description="Polar residues" evidence="12">
    <location>
        <begin position="475"/>
        <end position="503"/>
    </location>
</feature>
<dbReference type="OrthoDB" id="514967at2759"/>
<protein>
    <recommendedName>
        <fullName evidence="13">SBP-type domain-containing protein</fullName>
    </recommendedName>
</protein>
<keyword evidence="15" id="KW-1185">Reference proteome</keyword>
<dbReference type="SUPFAM" id="SSF48403">
    <property type="entry name" value="Ankyrin repeat"/>
    <property type="match status" value="1"/>
</dbReference>
<evidence type="ECO:0000256" key="10">
    <source>
        <dbReference type="PROSITE-ProRule" id="PRU00023"/>
    </source>
</evidence>
<feature type="compositionally biased region" description="Polar residues" evidence="12">
    <location>
        <begin position="115"/>
        <end position="124"/>
    </location>
</feature>
<dbReference type="GO" id="GO:0008270">
    <property type="term" value="F:zinc ion binding"/>
    <property type="evidence" value="ECO:0007669"/>
    <property type="project" value="UniProtKB-KW"/>
</dbReference>
<dbReference type="AlphaFoldDB" id="A0A1J7HJC2"/>
<accession>A0A1J7HJC2</accession>
<feature type="region of interest" description="Disordered" evidence="12">
    <location>
        <begin position="97"/>
        <end position="124"/>
    </location>
</feature>
<dbReference type="SUPFAM" id="SSF103612">
    <property type="entry name" value="SBT domain"/>
    <property type="match status" value="1"/>
</dbReference>
<feature type="region of interest" description="Disordered" evidence="12">
    <location>
        <begin position="402"/>
        <end position="423"/>
    </location>
</feature>
<reference evidence="14 15" key="1">
    <citation type="journal article" date="2017" name="Plant Biotechnol. J.">
        <title>A comprehensive draft genome sequence for lupin (Lupinus angustifolius), an emerging health food: insights into plant-microbe interactions and legume evolution.</title>
        <authorList>
            <person name="Hane J.K."/>
            <person name="Ming Y."/>
            <person name="Kamphuis L.G."/>
            <person name="Nelson M.N."/>
            <person name="Garg G."/>
            <person name="Atkins C.A."/>
            <person name="Bayer P.E."/>
            <person name="Bravo A."/>
            <person name="Bringans S."/>
            <person name="Cannon S."/>
            <person name="Edwards D."/>
            <person name="Foley R."/>
            <person name="Gao L.L."/>
            <person name="Harrison M.J."/>
            <person name="Huang W."/>
            <person name="Hurgobin B."/>
            <person name="Li S."/>
            <person name="Liu C.W."/>
            <person name="McGrath A."/>
            <person name="Morahan G."/>
            <person name="Murray J."/>
            <person name="Weller J."/>
            <person name="Jian J."/>
            <person name="Singh K.B."/>
        </authorList>
    </citation>
    <scope>NUCLEOTIDE SEQUENCE [LARGE SCALE GENOMIC DNA]</scope>
    <source>
        <strain evidence="15">cv. Tanjil</strain>
        <tissue evidence="14">Whole plant</tissue>
    </source>
</reference>
<name>A0A1J7HJC2_LUPAN</name>
<feature type="repeat" description="ANK" evidence="10">
    <location>
        <begin position="871"/>
        <end position="892"/>
    </location>
</feature>
<evidence type="ECO:0000256" key="1">
    <source>
        <dbReference type="ARBA" id="ARBA00004123"/>
    </source>
</evidence>
<dbReference type="InterPro" id="IPR002110">
    <property type="entry name" value="Ankyrin_rpt"/>
</dbReference>
<evidence type="ECO:0000256" key="8">
    <source>
        <dbReference type="ARBA" id="ARBA00023163"/>
    </source>
</evidence>
<dbReference type="InterPro" id="IPR036893">
    <property type="entry name" value="SBP_sf"/>
</dbReference>
<dbReference type="InterPro" id="IPR036770">
    <property type="entry name" value="Ankyrin_rpt-contain_sf"/>
</dbReference>
<dbReference type="PROSITE" id="PS50088">
    <property type="entry name" value="ANK_REPEAT"/>
    <property type="match status" value="1"/>
</dbReference>
<evidence type="ECO:0000256" key="12">
    <source>
        <dbReference type="SAM" id="MobiDB-lite"/>
    </source>
</evidence>
<keyword evidence="5" id="KW-0862">Zinc</keyword>
<evidence type="ECO:0000313" key="14">
    <source>
        <dbReference type="EMBL" id="OIW01853.1"/>
    </source>
</evidence>
<keyword evidence="10" id="KW-0040">ANK repeat</keyword>
<evidence type="ECO:0000256" key="2">
    <source>
        <dbReference type="ARBA" id="ARBA00004413"/>
    </source>
</evidence>
<dbReference type="InterPro" id="IPR044817">
    <property type="entry name" value="SBP-like"/>
</dbReference>
<evidence type="ECO:0000256" key="11">
    <source>
        <dbReference type="PROSITE-ProRule" id="PRU00470"/>
    </source>
</evidence>
<dbReference type="Gramene" id="OIW01853">
    <property type="protein sequence ID" value="OIW01853"/>
    <property type="gene ID" value="TanjilG_07148"/>
</dbReference>
<sequence length="1040" mass="116165">MEKLAPPIFIHKTKLPTSYHDSSSSMTINNTKKRDLSHDLFQNQTTNENWNPKAWSWDSVNFLSKPLTQNNNTVVVTNSNNNNKEVDDETVLELNLGRGEPDPTVVRPNKKVRSGSPSSATTSYPTCQVDNCREDLSSAKDYHRRHKVCELHSKASKALLSNQLQRFCQQCSRFHPLSEFDEGKRSCRRRLAGHNRRRRKTQQEDVTSQPENVTTGNMEICSLLTAIARSQGKFEEISKIGSQVPQDKDHLFQILNRLALPADLALKLLNVGNFNGNVQTSSYDHDKLNQSTAPLTKDLLAGLSTALSTSVPDATASLSQNCSQSSGSEKSRTSAEQIVGANLQTRRPTLEFTSVGGERSSGSSQSPVEDSDCPEVRVNLPLQLFSCSPENECLPKMVSSQKYFSSDSSNPVEERSLSSSPPVMEKQFNLQGVTRGLNPESFSIRREINANKEARQNLSCNISLHLSNGSNSRIQPGSLQSVPFQPGYASSGSDHSPPSLNSDAQDRTGRIMFKLFDKDPSHFPGTLRTQIYNWLSSRPSDLESHIRPGCVVLSVYATMSSAAWEQLEENFLQRVHSLLQNSNSDFWRNGRFLVHSGSRLASHKDGNIRLCKPWRTWRSPEVISVSPLAIVSGQETCISLKGRNLSTPGTKIHCTGTGRYTSEEVIGSAYHGNTYDKIKLSGFKVQNASGVLGRCFIEVENGFKGDSFPVIIANSTICKELRPLESEFDSEEVCDAISDEHENDYGRPRSREEALHFLNELGWLFQRERFQNVHEVQDYSLDRFKFVLTFAVERNCCMLVKTLLDLLVDKHLEGESLSASSVNMLNAIQLLNRAVKRKYRNMVDLLICYSIPLKNETSRRFVFPPNVGGQDGITPLHLAACTSNSEGVIDSLTNDPQEIGLKCWESLVDVNGQTPHAYAMIRNNHFYNVLVARKHADKQRGQVSLTMDNEIGQSSLRIELRQKQGNKVKRGQNSCVKCVMAESHSYRKVPASRGFIQRPFIHSMLAVAAVCVCVCLFMRGAPSIGSVAPFRWEKMDYGTH</sequence>
<dbReference type="Pfam" id="PF03110">
    <property type="entry name" value="SBP"/>
    <property type="match status" value="1"/>
</dbReference>
<dbReference type="GO" id="GO:0005634">
    <property type="term" value="C:nucleus"/>
    <property type="evidence" value="ECO:0007669"/>
    <property type="project" value="UniProtKB-SubCell"/>
</dbReference>
<proteinExistence type="predicted"/>
<dbReference type="PANTHER" id="PTHR31251">
    <property type="entry name" value="SQUAMOSA PROMOTER-BINDING-LIKE PROTEIN 4"/>
    <property type="match status" value="1"/>
</dbReference>
<dbReference type="STRING" id="3871.A0A1J7HJC2"/>
<dbReference type="OMA" id="APPIFIH"/>
<organism evidence="14 15">
    <name type="scientific">Lupinus angustifolius</name>
    <name type="common">Narrow-leaved blue lupine</name>
    <dbReference type="NCBI Taxonomy" id="3871"/>
    <lineage>
        <taxon>Eukaryota</taxon>
        <taxon>Viridiplantae</taxon>
        <taxon>Streptophyta</taxon>
        <taxon>Embryophyta</taxon>
        <taxon>Tracheophyta</taxon>
        <taxon>Spermatophyta</taxon>
        <taxon>Magnoliopsida</taxon>
        <taxon>eudicotyledons</taxon>
        <taxon>Gunneridae</taxon>
        <taxon>Pentapetalae</taxon>
        <taxon>rosids</taxon>
        <taxon>fabids</taxon>
        <taxon>Fabales</taxon>
        <taxon>Fabaceae</taxon>
        <taxon>Papilionoideae</taxon>
        <taxon>50 kb inversion clade</taxon>
        <taxon>genistoids sensu lato</taxon>
        <taxon>core genistoids</taxon>
        <taxon>Genisteae</taxon>
        <taxon>Lupinus</taxon>
    </lineage>
</organism>
<keyword evidence="3" id="KW-0479">Metal-binding</keyword>
<dbReference type="Pfam" id="PF26102">
    <property type="entry name" value="Ig_SPL7"/>
    <property type="match status" value="1"/>
</dbReference>
<feature type="region of interest" description="Disordered" evidence="12">
    <location>
        <begin position="191"/>
        <end position="212"/>
    </location>
</feature>
<dbReference type="Gene3D" id="4.10.1100.10">
    <property type="entry name" value="Transcription factor, SBP-box domain"/>
    <property type="match status" value="1"/>
</dbReference>
<keyword evidence="6" id="KW-0805">Transcription regulation</keyword>
<dbReference type="GO" id="GO:0005886">
    <property type="term" value="C:plasma membrane"/>
    <property type="evidence" value="ECO:0007669"/>
    <property type="project" value="UniProtKB-SubCell"/>
</dbReference>
<evidence type="ECO:0000313" key="15">
    <source>
        <dbReference type="Proteomes" id="UP000188354"/>
    </source>
</evidence>
<dbReference type="PANTHER" id="PTHR31251:SF219">
    <property type="entry name" value="TRANSCRIPTION FACTOR SBP FAMILY-RELATED"/>
    <property type="match status" value="1"/>
</dbReference>
<dbReference type="PROSITE" id="PS51141">
    <property type="entry name" value="ZF_SBP"/>
    <property type="match status" value="1"/>
</dbReference>
<evidence type="ECO:0000256" key="6">
    <source>
        <dbReference type="ARBA" id="ARBA00023015"/>
    </source>
</evidence>
<evidence type="ECO:0000256" key="4">
    <source>
        <dbReference type="ARBA" id="ARBA00022771"/>
    </source>
</evidence>
<feature type="compositionally biased region" description="Polar residues" evidence="12">
    <location>
        <begin position="402"/>
        <end position="421"/>
    </location>
</feature>